<evidence type="ECO:0000259" key="1">
    <source>
        <dbReference type="Pfam" id="PF21806"/>
    </source>
</evidence>
<evidence type="ECO:0000313" key="2">
    <source>
        <dbReference type="EMBL" id="MBB4920868.1"/>
    </source>
</evidence>
<accession>A0A7W7QW50</accession>
<dbReference type="InterPro" id="IPR049244">
    <property type="entry name" value="DUF6879"/>
</dbReference>
<dbReference type="EMBL" id="JACHJP010000018">
    <property type="protein sequence ID" value="MBB4920868.1"/>
    <property type="molecule type" value="Genomic_DNA"/>
</dbReference>
<feature type="domain" description="DUF6879" evidence="1">
    <location>
        <begin position="21"/>
        <end position="183"/>
    </location>
</feature>
<dbReference type="AlphaFoldDB" id="A0A7W7QW50"/>
<reference evidence="2 3" key="1">
    <citation type="submission" date="2020-08" db="EMBL/GenBank/DDBJ databases">
        <title>Genomic Encyclopedia of Type Strains, Phase III (KMG-III): the genomes of soil and plant-associated and newly described type strains.</title>
        <authorList>
            <person name="Whitman W."/>
        </authorList>
    </citation>
    <scope>NUCLEOTIDE SEQUENCE [LARGE SCALE GENOMIC DNA]</scope>
    <source>
        <strain evidence="2 3">CECT 8840</strain>
    </source>
</reference>
<keyword evidence="3" id="KW-1185">Reference proteome</keyword>
<proteinExistence type="predicted"/>
<organism evidence="2 3">
    <name type="scientific">Streptosporangium saharense</name>
    <dbReference type="NCBI Taxonomy" id="1706840"/>
    <lineage>
        <taxon>Bacteria</taxon>
        <taxon>Bacillati</taxon>
        <taxon>Actinomycetota</taxon>
        <taxon>Actinomycetes</taxon>
        <taxon>Streptosporangiales</taxon>
        <taxon>Streptosporangiaceae</taxon>
        <taxon>Streptosporangium</taxon>
    </lineage>
</organism>
<dbReference type="Pfam" id="PF21806">
    <property type="entry name" value="DUF6879"/>
    <property type="match status" value="1"/>
</dbReference>
<gene>
    <name evidence="2" type="ORF">FHS44_008020</name>
</gene>
<dbReference type="RefSeq" id="WP_184725595.1">
    <property type="nucleotide sequence ID" value="NZ_JACHJP010000018.1"/>
</dbReference>
<dbReference type="Proteomes" id="UP000552644">
    <property type="component" value="Unassembled WGS sequence"/>
</dbReference>
<evidence type="ECO:0000313" key="3">
    <source>
        <dbReference type="Proteomes" id="UP000552644"/>
    </source>
</evidence>
<protein>
    <recommendedName>
        <fullName evidence="1">DUF6879 domain-containing protein</fullName>
    </recommendedName>
</protein>
<name>A0A7W7QW50_9ACTN</name>
<sequence>MIDDISAYKAETLSPEEYISDFWPYFQEIDGVFWKLECRQSFREPRNPSWQALDRGDWDEALRIIDETRDEIQSPVLEAPGFPMRRLRVVRRPYSPYLRWELYFIRLRAQAGEQIRVLDAEELEPGRDLPELVILGSSVMYEVLYDEGGTLSGARRITDPGLIEGCKSDVEDLYARGEDLLPFLERERQALPPPLPTTGRKLG</sequence>
<comment type="caution">
    <text evidence="2">The sequence shown here is derived from an EMBL/GenBank/DDBJ whole genome shotgun (WGS) entry which is preliminary data.</text>
</comment>